<evidence type="ECO:0000313" key="2">
    <source>
        <dbReference type="Proteomes" id="UP000789860"/>
    </source>
</evidence>
<dbReference type="EMBL" id="CAJVPM010004412">
    <property type="protein sequence ID" value="CAG8512851.1"/>
    <property type="molecule type" value="Genomic_DNA"/>
</dbReference>
<comment type="caution">
    <text evidence="1">The sequence shown here is derived from an EMBL/GenBank/DDBJ whole genome shotgun (WGS) entry which is preliminary data.</text>
</comment>
<organism evidence="1 2">
    <name type="scientific">Scutellospora calospora</name>
    <dbReference type="NCBI Taxonomy" id="85575"/>
    <lineage>
        <taxon>Eukaryota</taxon>
        <taxon>Fungi</taxon>
        <taxon>Fungi incertae sedis</taxon>
        <taxon>Mucoromycota</taxon>
        <taxon>Glomeromycotina</taxon>
        <taxon>Glomeromycetes</taxon>
        <taxon>Diversisporales</taxon>
        <taxon>Gigasporaceae</taxon>
        <taxon>Scutellospora</taxon>
    </lineage>
</organism>
<protein>
    <submittedName>
        <fullName evidence="1">8175_t:CDS:1</fullName>
    </submittedName>
</protein>
<name>A0ACA9L605_9GLOM</name>
<reference evidence="1" key="1">
    <citation type="submission" date="2021-06" db="EMBL/GenBank/DDBJ databases">
        <authorList>
            <person name="Kallberg Y."/>
            <person name="Tangrot J."/>
            <person name="Rosling A."/>
        </authorList>
    </citation>
    <scope>NUCLEOTIDE SEQUENCE</scope>
    <source>
        <strain evidence="1">AU212A</strain>
    </source>
</reference>
<keyword evidence="2" id="KW-1185">Reference proteome</keyword>
<sequence length="192" mass="22679">MSSFSLNKNIFEETHTENTQLQTDLSCLQFQFLVSENNSLSLSENLEILESTEDNLLDNEIWTKLELSKFNQIYYKTIDSFEKQDNDNQKLEDEINLLQNNEFKESFNKNCCDKNCLQSQYEYSVALSRHLNFKNLSKSYQDIYLLGIIAATKRLEIIRNSKKSKLATEYIFEGKQICSNAFRTIYKLREKR</sequence>
<proteinExistence type="predicted"/>
<evidence type="ECO:0000313" key="1">
    <source>
        <dbReference type="EMBL" id="CAG8512851.1"/>
    </source>
</evidence>
<accession>A0ACA9L605</accession>
<dbReference type="Proteomes" id="UP000789860">
    <property type="component" value="Unassembled WGS sequence"/>
</dbReference>
<gene>
    <name evidence="1" type="ORF">SCALOS_LOCUS3735</name>
</gene>